<dbReference type="RefSeq" id="WP_091182061.1">
    <property type="nucleotide sequence ID" value="NZ_FOMT01000001.1"/>
</dbReference>
<dbReference type="GO" id="GO:0016757">
    <property type="term" value="F:glycosyltransferase activity"/>
    <property type="evidence" value="ECO:0007669"/>
    <property type="project" value="TreeGrafter"/>
</dbReference>
<feature type="domain" description="Glycosyltransferase subfamily 4-like N-terminal" evidence="2">
    <location>
        <begin position="117"/>
        <end position="313"/>
    </location>
</feature>
<feature type="compositionally biased region" description="Basic residues" evidence="1">
    <location>
        <begin position="1"/>
        <end position="16"/>
    </location>
</feature>
<keyword evidence="3" id="KW-0808">Transferase</keyword>
<feature type="region of interest" description="Disordered" evidence="1">
    <location>
        <begin position="1"/>
        <end position="70"/>
    </location>
</feature>
<dbReference type="PANTHER" id="PTHR45947">
    <property type="entry name" value="SULFOQUINOVOSYL TRANSFERASE SQD2"/>
    <property type="match status" value="1"/>
</dbReference>
<dbReference type="Gene3D" id="3.40.50.2000">
    <property type="entry name" value="Glycogen Phosphorylase B"/>
    <property type="match status" value="2"/>
</dbReference>
<name>A0A1I1UX92_9BACL</name>
<dbReference type="STRING" id="1045775.SAMN05216378_1194"/>
<proteinExistence type="predicted"/>
<dbReference type="InterPro" id="IPR050194">
    <property type="entry name" value="Glycosyltransferase_grp1"/>
</dbReference>
<reference evidence="4" key="1">
    <citation type="submission" date="2016-10" db="EMBL/GenBank/DDBJ databases">
        <authorList>
            <person name="Varghese N."/>
            <person name="Submissions S."/>
        </authorList>
    </citation>
    <scope>NUCLEOTIDE SEQUENCE [LARGE SCALE GENOMIC DNA]</scope>
    <source>
        <strain evidence="4">CGMCC 1.10784</strain>
    </source>
</reference>
<protein>
    <submittedName>
        <fullName evidence="3">Glycosyltransferase involved in cell wall bisynthesis</fullName>
    </submittedName>
</protein>
<accession>A0A1I1UX92</accession>
<feature type="compositionally biased region" description="Basic residues" evidence="1">
    <location>
        <begin position="39"/>
        <end position="65"/>
    </location>
</feature>
<dbReference type="AlphaFoldDB" id="A0A1I1UX92"/>
<evidence type="ECO:0000256" key="1">
    <source>
        <dbReference type="SAM" id="MobiDB-lite"/>
    </source>
</evidence>
<keyword evidence="4" id="KW-1185">Reference proteome</keyword>
<gene>
    <name evidence="3" type="ORF">SAMN05216378_1194</name>
</gene>
<dbReference type="InterPro" id="IPR028098">
    <property type="entry name" value="Glyco_trans_4-like_N"/>
</dbReference>
<dbReference type="Proteomes" id="UP000198855">
    <property type="component" value="Unassembled WGS sequence"/>
</dbReference>
<evidence type="ECO:0000313" key="4">
    <source>
        <dbReference type="Proteomes" id="UP000198855"/>
    </source>
</evidence>
<dbReference type="SUPFAM" id="SSF53756">
    <property type="entry name" value="UDP-Glycosyltransferase/glycogen phosphorylase"/>
    <property type="match status" value="1"/>
</dbReference>
<organism evidence="3 4">
    <name type="scientific">Paenibacillus catalpae</name>
    <dbReference type="NCBI Taxonomy" id="1045775"/>
    <lineage>
        <taxon>Bacteria</taxon>
        <taxon>Bacillati</taxon>
        <taxon>Bacillota</taxon>
        <taxon>Bacilli</taxon>
        <taxon>Bacillales</taxon>
        <taxon>Paenibacillaceae</taxon>
        <taxon>Paenibacillus</taxon>
    </lineage>
</organism>
<dbReference type="Pfam" id="PF13579">
    <property type="entry name" value="Glyco_trans_4_4"/>
    <property type="match status" value="1"/>
</dbReference>
<dbReference type="OrthoDB" id="9814612at2"/>
<dbReference type="PANTHER" id="PTHR45947:SF3">
    <property type="entry name" value="SULFOQUINOVOSYL TRANSFERASE SQD2"/>
    <property type="match status" value="1"/>
</dbReference>
<evidence type="ECO:0000313" key="3">
    <source>
        <dbReference type="EMBL" id="SFD73443.1"/>
    </source>
</evidence>
<sequence>MKRKRKIRSATVKRSRPSSTTKAAKKARRGAVRPEYPKRRFRNAKTTARLRYRSGGKRSARRRQKSVASPSVALHVPALQLLEAQPFEAQPPNDRQQSGEGLSILYIVHSFYPESYTGTEKFVLNMARSMQQRGHRVKVVTYSGQLPEQAVPTNEIASIEYVYDGVPVLAYRSQAADPAQSASLVEEPTLSMWAEVILTQEQPNLIHVAHTMRGIGFVQAALRLGIPYVMTLTDYWSVCPRTTLVRVDKQLCSGPEGGLACMAHCQLPHASERLLTLAPLLQGAQRIFSPSAFLASYTQQVLPSLRIEVLPHGMRRETLIPNAKTYRSGATLTFVYGGSLNEHKGVHILLQAMSLVPSRRLRLHLYGSGKPEYAKELQRIASGDRRISFRGTYAEADLPRIYQEADISVVPSIWFENYPLALHEALASHVPVIASNVGGMSEKIVDGLNGYTFRVGDARHLAERFRMLLHKPELINTLKSNIREMPLPSADDELAAYESVYYQHAR</sequence>
<dbReference type="Pfam" id="PF13692">
    <property type="entry name" value="Glyco_trans_1_4"/>
    <property type="match status" value="1"/>
</dbReference>
<dbReference type="EMBL" id="FOMT01000001">
    <property type="protein sequence ID" value="SFD73443.1"/>
    <property type="molecule type" value="Genomic_DNA"/>
</dbReference>
<dbReference type="CDD" id="cd03823">
    <property type="entry name" value="GT4_ExpE7-like"/>
    <property type="match status" value="1"/>
</dbReference>
<evidence type="ECO:0000259" key="2">
    <source>
        <dbReference type="Pfam" id="PF13579"/>
    </source>
</evidence>